<dbReference type="Proteomes" id="UP000637578">
    <property type="component" value="Unassembled WGS sequence"/>
</dbReference>
<evidence type="ECO:0000313" key="3">
    <source>
        <dbReference type="Proteomes" id="UP000637578"/>
    </source>
</evidence>
<reference evidence="2" key="1">
    <citation type="journal article" date="2014" name="Int. J. Syst. Evol. Microbiol.">
        <title>Complete genome sequence of Corynebacterium casei LMG S-19264T (=DSM 44701T), isolated from a smear-ripened cheese.</title>
        <authorList>
            <consortium name="US DOE Joint Genome Institute (JGI-PGF)"/>
            <person name="Walter F."/>
            <person name="Albersmeier A."/>
            <person name="Kalinowski J."/>
            <person name="Ruckert C."/>
        </authorList>
    </citation>
    <scope>NUCLEOTIDE SEQUENCE</scope>
    <source>
        <strain evidence="2">CGMCC 4.5737</strain>
    </source>
</reference>
<name>A0A8J3CEJ0_9PSEU</name>
<accession>A0A8J3CEJ0</accession>
<keyword evidence="3" id="KW-1185">Reference proteome</keyword>
<reference evidence="2" key="2">
    <citation type="submission" date="2020-09" db="EMBL/GenBank/DDBJ databases">
        <authorList>
            <person name="Sun Q."/>
            <person name="Zhou Y."/>
        </authorList>
    </citation>
    <scope>NUCLEOTIDE SEQUENCE</scope>
    <source>
        <strain evidence="2">CGMCC 4.5737</strain>
    </source>
</reference>
<dbReference type="AlphaFoldDB" id="A0A8J3CEJ0"/>
<proteinExistence type="predicted"/>
<organism evidence="2 3">
    <name type="scientific">Longimycelium tulufanense</name>
    <dbReference type="NCBI Taxonomy" id="907463"/>
    <lineage>
        <taxon>Bacteria</taxon>
        <taxon>Bacillati</taxon>
        <taxon>Actinomycetota</taxon>
        <taxon>Actinomycetes</taxon>
        <taxon>Pseudonocardiales</taxon>
        <taxon>Pseudonocardiaceae</taxon>
        <taxon>Longimycelium</taxon>
    </lineage>
</organism>
<gene>
    <name evidence="2" type="ORF">GCM10012275_60770</name>
</gene>
<sequence>MLTPAPPWQPNHHHRGGAPPGGIWGGRVRTGSRIPGGGGGTEPGAGCNAGPRTDAAISAAEWRNAIVLTLGPPLATPRPGRLIDA</sequence>
<feature type="compositionally biased region" description="Gly residues" evidence="1">
    <location>
        <begin position="34"/>
        <end position="43"/>
    </location>
</feature>
<evidence type="ECO:0000313" key="2">
    <source>
        <dbReference type="EMBL" id="GGM81991.1"/>
    </source>
</evidence>
<evidence type="ECO:0000256" key="1">
    <source>
        <dbReference type="SAM" id="MobiDB-lite"/>
    </source>
</evidence>
<protein>
    <submittedName>
        <fullName evidence="2">Uncharacterized protein</fullName>
    </submittedName>
</protein>
<feature type="region of interest" description="Disordered" evidence="1">
    <location>
        <begin position="1"/>
        <end position="52"/>
    </location>
</feature>
<dbReference type="EMBL" id="BMMK01000054">
    <property type="protein sequence ID" value="GGM81991.1"/>
    <property type="molecule type" value="Genomic_DNA"/>
</dbReference>
<comment type="caution">
    <text evidence="2">The sequence shown here is derived from an EMBL/GenBank/DDBJ whole genome shotgun (WGS) entry which is preliminary data.</text>
</comment>